<keyword evidence="4" id="KW-0804">Transcription</keyword>
<evidence type="ECO:0000256" key="4">
    <source>
        <dbReference type="ARBA" id="ARBA00023163"/>
    </source>
</evidence>
<evidence type="ECO:0000256" key="3">
    <source>
        <dbReference type="ARBA" id="ARBA00023125"/>
    </source>
</evidence>
<organism evidence="6 7">
    <name type="scientific">Brachybacterium huguangmaarense</name>
    <dbReference type="NCBI Taxonomy" id="1652028"/>
    <lineage>
        <taxon>Bacteria</taxon>
        <taxon>Bacillati</taxon>
        <taxon>Actinomycetota</taxon>
        <taxon>Actinomycetes</taxon>
        <taxon>Micrococcales</taxon>
        <taxon>Dermabacteraceae</taxon>
        <taxon>Brachybacterium</taxon>
    </lineage>
</organism>
<dbReference type="InterPro" id="IPR037171">
    <property type="entry name" value="NagB/RpiA_transferase-like"/>
</dbReference>
<evidence type="ECO:0000256" key="2">
    <source>
        <dbReference type="ARBA" id="ARBA00023015"/>
    </source>
</evidence>
<evidence type="ECO:0000259" key="5">
    <source>
        <dbReference type="Pfam" id="PF04198"/>
    </source>
</evidence>
<keyword evidence="2" id="KW-0805">Transcription regulation</keyword>
<evidence type="ECO:0000313" key="6">
    <source>
        <dbReference type="EMBL" id="UYG17576.1"/>
    </source>
</evidence>
<name>A0ABY6G458_9MICO</name>
<dbReference type="InterPro" id="IPR007324">
    <property type="entry name" value="Sugar-bd_dom_put"/>
</dbReference>
<feature type="domain" description="Sugar-binding" evidence="5">
    <location>
        <begin position="65"/>
        <end position="315"/>
    </location>
</feature>
<dbReference type="Gene3D" id="1.10.10.60">
    <property type="entry name" value="Homeodomain-like"/>
    <property type="match status" value="1"/>
</dbReference>
<dbReference type="InterPro" id="IPR051054">
    <property type="entry name" value="SorC_transcr_regulators"/>
</dbReference>
<proteinExistence type="inferred from homology"/>
<evidence type="ECO:0000313" key="7">
    <source>
        <dbReference type="Proteomes" id="UP001164305"/>
    </source>
</evidence>
<evidence type="ECO:0000256" key="1">
    <source>
        <dbReference type="ARBA" id="ARBA00010466"/>
    </source>
</evidence>
<dbReference type="EMBL" id="CP107020">
    <property type="protein sequence ID" value="UYG17576.1"/>
    <property type="molecule type" value="Genomic_DNA"/>
</dbReference>
<dbReference type="PANTHER" id="PTHR34294">
    <property type="entry name" value="TRANSCRIPTIONAL REGULATOR-RELATED"/>
    <property type="match status" value="1"/>
</dbReference>
<reference evidence="6" key="1">
    <citation type="submission" date="2022-10" db="EMBL/GenBank/DDBJ databases">
        <title>Whole-Genome Sequencing of Brachybacterium huguangmaarense BRM-3, Isolated from Betula schmidtii.</title>
        <authorList>
            <person name="Haam D."/>
        </authorList>
    </citation>
    <scope>NUCLEOTIDE SEQUENCE</scope>
    <source>
        <strain evidence="6">BRM-3</strain>
    </source>
</reference>
<dbReference type="InterPro" id="IPR013324">
    <property type="entry name" value="RNA_pol_sigma_r3/r4-like"/>
</dbReference>
<comment type="similarity">
    <text evidence="1">Belongs to the SorC transcriptional regulatory family.</text>
</comment>
<sequence length="322" mass="34413">MPDRNEENHLRSIARLYYLEDKGQAEIGRLLGMSKSTVSRKLAAARSAGIVQIRIVGENGVDRAEDLERQLLARFPLRDAFVADAGRRLDPLRAAGRLAAEVFVQQAPGASRIGFGWGLTIGSIIDAIPSLTLRTDTVLTSIVGGMPSVDTGPSGNHLIFSLAENCGVRARRFDAPAIVESPLTQAALLRETSVASALDFGRGCDLAFVGIGAFGIRTSEKVLEQMRLTDEELQQVLDARPVGDVLGRFYDKDGVPLGPPSSDRVIALTVPDLARIPTVVGVAAGVEKLQGVLGALAARTFDILVVDRRLAESLISSVRARP</sequence>
<keyword evidence="7" id="KW-1185">Reference proteome</keyword>
<dbReference type="Proteomes" id="UP001164305">
    <property type="component" value="Chromosome"/>
</dbReference>
<accession>A0ABY6G458</accession>
<dbReference type="Pfam" id="PF04198">
    <property type="entry name" value="Sugar-bind"/>
    <property type="match status" value="1"/>
</dbReference>
<gene>
    <name evidence="6" type="ORF">BRM3_03855</name>
</gene>
<protein>
    <submittedName>
        <fullName evidence="6">Transcriptional regulator</fullName>
    </submittedName>
</protein>
<dbReference type="Gene3D" id="3.40.50.1360">
    <property type="match status" value="1"/>
</dbReference>
<dbReference type="SUPFAM" id="SSF88659">
    <property type="entry name" value="Sigma3 and sigma4 domains of RNA polymerase sigma factors"/>
    <property type="match status" value="1"/>
</dbReference>
<keyword evidence="3" id="KW-0238">DNA-binding</keyword>
<dbReference type="RefSeq" id="WP_263594785.1">
    <property type="nucleotide sequence ID" value="NZ_CP107020.1"/>
</dbReference>
<dbReference type="PANTHER" id="PTHR34294:SF1">
    <property type="entry name" value="TRANSCRIPTIONAL REGULATOR LSRR"/>
    <property type="match status" value="1"/>
</dbReference>
<dbReference type="SUPFAM" id="SSF100950">
    <property type="entry name" value="NagB/RpiA/CoA transferase-like"/>
    <property type="match status" value="1"/>
</dbReference>